<keyword evidence="2" id="KW-1185">Reference proteome</keyword>
<accession>A0AAD3SK85</accession>
<dbReference type="EMBL" id="BSYO01000011">
    <property type="protein sequence ID" value="GMH12186.1"/>
    <property type="molecule type" value="Genomic_DNA"/>
</dbReference>
<name>A0AAD3SK85_NEPGR</name>
<evidence type="ECO:0000313" key="1">
    <source>
        <dbReference type="EMBL" id="GMH12186.1"/>
    </source>
</evidence>
<gene>
    <name evidence="1" type="ORF">Nepgr_014027</name>
</gene>
<reference evidence="1" key="1">
    <citation type="submission" date="2023-05" db="EMBL/GenBank/DDBJ databases">
        <title>Nepenthes gracilis genome sequencing.</title>
        <authorList>
            <person name="Fukushima K."/>
        </authorList>
    </citation>
    <scope>NUCLEOTIDE SEQUENCE</scope>
    <source>
        <strain evidence="1">SING2019-196</strain>
    </source>
</reference>
<dbReference type="Proteomes" id="UP001279734">
    <property type="component" value="Unassembled WGS sequence"/>
</dbReference>
<proteinExistence type="predicted"/>
<dbReference type="AlphaFoldDB" id="A0AAD3SK85"/>
<protein>
    <submittedName>
        <fullName evidence="1">Uncharacterized protein</fullName>
    </submittedName>
</protein>
<sequence>MEVLGDMLEALVNQGFHSYRDPVAQLESSVRLSPINVRNVGLVDIQCFGRGECQTLSGPCHRSVIRDAIP</sequence>
<evidence type="ECO:0000313" key="2">
    <source>
        <dbReference type="Proteomes" id="UP001279734"/>
    </source>
</evidence>
<organism evidence="1 2">
    <name type="scientific">Nepenthes gracilis</name>
    <name type="common">Slender pitcher plant</name>
    <dbReference type="NCBI Taxonomy" id="150966"/>
    <lineage>
        <taxon>Eukaryota</taxon>
        <taxon>Viridiplantae</taxon>
        <taxon>Streptophyta</taxon>
        <taxon>Embryophyta</taxon>
        <taxon>Tracheophyta</taxon>
        <taxon>Spermatophyta</taxon>
        <taxon>Magnoliopsida</taxon>
        <taxon>eudicotyledons</taxon>
        <taxon>Gunneridae</taxon>
        <taxon>Pentapetalae</taxon>
        <taxon>Caryophyllales</taxon>
        <taxon>Nepenthaceae</taxon>
        <taxon>Nepenthes</taxon>
    </lineage>
</organism>
<comment type="caution">
    <text evidence="1">The sequence shown here is derived from an EMBL/GenBank/DDBJ whole genome shotgun (WGS) entry which is preliminary data.</text>
</comment>